<protein>
    <submittedName>
        <fullName evidence="1">DivIVA domain-containing protein</fullName>
    </submittedName>
</protein>
<gene>
    <name evidence="1" type="ORF">E4U03_10730</name>
</gene>
<comment type="caution">
    <text evidence="1">The sequence shown here is derived from an EMBL/GenBank/DDBJ whole genome shotgun (WGS) entry which is preliminary data.</text>
</comment>
<accession>A0A4Y9F288</accession>
<evidence type="ECO:0000313" key="1">
    <source>
        <dbReference type="EMBL" id="TFU20722.1"/>
    </source>
</evidence>
<proteinExistence type="predicted"/>
<dbReference type="InterPro" id="IPR019933">
    <property type="entry name" value="DivIVA_domain"/>
</dbReference>
<dbReference type="OrthoDB" id="3404379at2"/>
<dbReference type="EMBL" id="SPQC01000048">
    <property type="protein sequence ID" value="TFU20722.1"/>
    <property type="molecule type" value="Genomic_DNA"/>
</dbReference>
<evidence type="ECO:0000313" key="2">
    <source>
        <dbReference type="Proteomes" id="UP000297951"/>
    </source>
</evidence>
<sequence length="118" mass="12476">MNYLLVAVTFVVLAAVMAGCAVLGTDRLIPGRKSIDAVSKDGVALVPAAEPPLILSDRPGADELERVRFATSALGYNRDEVDGVLAKVVAENSRLWAELEALRGDRGRDAATDLRGEG</sequence>
<dbReference type="Proteomes" id="UP000297951">
    <property type="component" value="Unassembled WGS sequence"/>
</dbReference>
<dbReference type="Gene3D" id="6.10.250.660">
    <property type="match status" value="1"/>
</dbReference>
<dbReference type="RefSeq" id="WP_135013727.1">
    <property type="nucleotide sequence ID" value="NZ_JADGLK010000048.1"/>
</dbReference>
<reference evidence="1 2" key="1">
    <citation type="submission" date="2019-03" db="EMBL/GenBank/DDBJ databases">
        <title>Diversity of the mouse oral microbiome.</title>
        <authorList>
            <person name="Joseph S."/>
            <person name="Aduse-Opoku J."/>
            <person name="Curtis M."/>
            <person name="Wade W."/>
            <person name="Hashim A."/>
        </authorList>
    </citation>
    <scope>NUCLEOTIDE SEQUENCE [LARGE SCALE GENOMIC DNA]</scope>
    <source>
        <strain evidence="2">irhom_31</strain>
    </source>
</reference>
<dbReference type="NCBIfam" id="TIGR03544">
    <property type="entry name" value="DivI1A_domain"/>
    <property type="match status" value="1"/>
</dbReference>
<organism evidence="1 2">
    <name type="scientific">Rothia nasimurium</name>
    <dbReference type="NCBI Taxonomy" id="85336"/>
    <lineage>
        <taxon>Bacteria</taxon>
        <taxon>Bacillati</taxon>
        <taxon>Actinomycetota</taxon>
        <taxon>Actinomycetes</taxon>
        <taxon>Micrococcales</taxon>
        <taxon>Micrococcaceae</taxon>
        <taxon>Rothia</taxon>
    </lineage>
</organism>
<dbReference type="AlphaFoldDB" id="A0A4Y9F288"/>
<name>A0A4Y9F288_9MICC</name>